<dbReference type="InterPro" id="IPR036409">
    <property type="entry name" value="Aldolase_II/adducin_N_sf"/>
</dbReference>
<evidence type="ECO:0000256" key="2">
    <source>
        <dbReference type="ARBA" id="ARBA00001947"/>
    </source>
</evidence>
<comment type="caution">
    <text evidence="8">The sequence shown here is derived from an EMBL/GenBank/DDBJ whole genome shotgun (WGS) entry which is preliminary data.</text>
</comment>
<evidence type="ECO:0000313" key="8">
    <source>
        <dbReference type="EMBL" id="EFL44076.1"/>
    </source>
</evidence>
<comment type="catalytic activity">
    <reaction evidence="1">
        <text>L-ribulose 5-phosphate = D-xylulose 5-phosphate</text>
        <dbReference type="Rhea" id="RHEA:22368"/>
        <dbReference type="ChEBI" id="CHEBI:57737"/>
        <dbReference type="ChEBI" id="CHEBI:58226"/>
        <dbReference type="EC" id="5.1.3.4"/>
    </reaction>
</comment>
<accession>A0ABN0AZW2</accession>
<dbReference type="SMART" id="SM01007">
    <property type="entry name" value="Aldolase_II"/>
    <property type="match status" value="1"/>
</dbReference>
<comment type="cofactor">
    <cofactor evidence="2">
        <name>Zn(2+)</name>
        <dbReference type="ChEBI" id="CHEBI:29105"/>
    </cofactor>
</comment>
<keyword evidence="5" id="KW-0479">Metal-binding</keyword>
<protein>
    <recommendedName>
        <fullName evidence="4">L-ribulose-5-phosphate 4-epimerase</fullName>
        <ecNumber evidence="4">5.1.3.4</ecNumber>
    </recommendedName>
</protein>
<dbReference type="InterPro" id="IPR001303">
    <property type="entry name" value="Aldolase_II/adducin_N"/>
</dbReference>
<evidence type="ECO:0000259" key="7">
    <source>
        <dbReference type="SMART" id="SM01007"/>
    </source>
</evidence>
<evidence type="ECO:0000313" key="9">
    <source>
        <dbReference type="Proteomes" id="UP000004431"/>
    </source>
</evidence>
<dbReference type="Gene3D" id="3.40.225.10">
    <property type="entry name" value="Class II aldolase/adducin N-terminal domain"/>
    <property type="match status" value="1"/>
</dbReference>
<dbReference type="EC" id="5.1.3.4" evidence="4"/>
<name>A0ABN0AZW2_9ACTN</name>
<dbReference type="EMBL" id="AEDQ01000019">
    <property type="protein sequence ID" value="EFL44076.1"/>
    <property type="molecule type" value="Genomic_DNA"/>
</dbReference>
<dbReference type="PANTHER" id="PTHR22789">
    <property type="entry name" value="FUCULOSE PHOSPHATE ALDOLASE"/>
    <property type="match status" value="1"/>
</dbReference>
<reference evidence="8 9" key="1">
    <citation type="submission" date="2010-08" db="EMBL/GenBank/DDBJ databases">
        <authorList>
            <person name="Durkin A.S."/>
            <person name="Madupu R."/>
            <person name="Torralba M."/>
            <person name="Gillis M."/>
            <person name="Methe B."/>
            <person name="Sutton G."/>
            <person name="Nelson K.E."/>
        </authorList>
    </citation>
    <scope>NUCLEOTIDE SEQUENCE [LARGE SCALE GENOMIC DNA]</scope>
    <source>
        <strain evidence="8 9">PB189-T1-4</strain>
    </source>
</reference>
<organism evidence="8 9">
    <name type="scientific">Fannyhessea vaginae PB189-T1-4</name>
    <dbReference type="NCBI Taxonomy" id="866774"/>
    <lineage>
        <taxon>Bacteria</taxon>
        <taxon>Bacillati</taxon>
        <taxon>Actinomycetota</taxon>
        <taxon>Coriobacteriia</taxon>
        <taxon>Coriobacteriales</taxon>
        <taxon>Atopobiaceae</taxon>
        <taxon>Fannyhessea</taxon>
    </lineage>
</organism>
<feature type="domain" description="Class II aldolase/adducin N-terminal" evidence="7">
    <location>
        <begin position="19"/>
        <end position="210"/>
    </location>
</feature>
<evidence type="ECO:0000256" key="1">
    <source>
        <dbReference type="ARBA" id="ARBA00001726"/>
    </source>
</evidence>
<comment type="similarity">
    <text evidence="3">Belongs to the aldolase class II family. AraD/FucA subfamily.</text>
</comment>
<gene>
    <name evidence="8" type="primary">araD</name>
    <name evidence="8" type="ORF">HMPREF9248_1241</name>
</gene>
<dbReference type="PANTHER" id="PTHR22789:SF8">
    <property type="entry name" value="L-RIBULOSE-5-PHOSPHATE 4-EPIMERASE SGBE"/>
    <property type="match status" value="1"/>
</dbReference>
<dbReference type="Pfam" id="PF00596">
    <property type="entry name" value="Aldolase_II"/>
    <property type="match status" value="1"/>
</dbReference>
<keyword evidence="6" id="KW-0862">Zinc</keyword>
<dbReference type="SUPFAM" id="SSF53639">
    <property type="entry name" value="AraD/HMP-PK domain-like"/>
    <property type="match status" value="1"/>
</dbReference>
<evidence type="ECO:0000256" key="3">
    <source>
        <dbReference type="ARBA" id="ARBA00010037"/>
    </source>
</evidence>
<evidence type="ECO:0000256" key="4">
    <source>
        <dbReference type="ARBA" id="ARBA00013186"/>
    </source>
</evidence>
<dbReference type="InterPro" id="IPR050197">
    <property type="entry name" value="Aldolase_class_II_sugar_metab"/>
</dbReference>
<dbReference type="GO" id="GO:0008742">
    <property type="term" value="F:L-ribulose-phosphate 4-epimerase activity"/>
    <property type="evidence" value="ECO:0007669"/>
    <property type="project" value="UniProtKB-EC"/>
</dbReference>
<proteinExistence type="inferred from homology"/>
<dbReference type="RefSeq" id="WP_006304189.1">
    <property type="nucleotide sequence ID" value="NZ_AEDQ01000019.1"/>
</dbReference>
<dbReference type="Proteomes" id="UP000004431">
    <property type="component" value="Unassembled WGS sequence"/>
</dbReference>
<keyword evidence="9" id="KW-1185">Reference proteome</keyword>
<keyword evidence="8" id="KW-0413">Isomerase</keyword>
<sequence>MSFNPEEVLRSREVAAMCERVCAANCRLPELGLVTLTWGNVAEVNRELGVIVIKPSGVPYEGMKPSDMVITTLEGKVLGEHSLRPSSDLPTDVVLFREFPQINAITHTHSVQGAAWAQAGRDVPVYGTTHADNFYGCIPCTRDLTKQEVEEAYEENTGHVIVETFTSRGIDPVATPGVLVRNHGTFSWGKTPMKSVEVGKVIETVCDMAERTEDILSHVAQGSSVDTQAKPFETIPQYYLDKHYFRKHGAHAYYGQPGDVH</sequence>
<evidence type="ECO:0000256" key="6">
    <source>
        <dbReference type="ARBA" id="ARBA00022833"/>
    </source>
</evidence>
<evidence type="ECO:0000256" key="5">
    <source>
        <dbReference type="ARBA" id="ARBA00022723"/>
    </source>
</evidence>
<dbReference type="NCBIfam" id="NF006047">
    <property type="entry name" value="PRK08193.1"/>
    <property type="match status" value="1"/>
</dbReference>